<organism evidence="2 3">
    <name type="scientific">Allacma fusca</name>
    <dbReference type="NCBI Taxonomy" id="39272"/>
    <lineage>
        <taxon>Eukaryota</taxon>
        <taxon>Metazoa</taxon>
        <taxon>Ecdysozoa</taxon>
        <taxon>Arthropoda</taxon>
        <taxon>Hexapoda</taxon>
        <taxon>Collembola</taxon>
        <taxon>Symphypleona</taxon>
        <taxon>Sminthuridae</taxon>
        <taxon>Allacma</taxon>
    </lineage>
</organism>
<gene>
    <name evidence="2" type="ORF">AFUS01_LOCUS36664</name>
</gene>
<evidence type="ECO:0000313" key="3">
    <source>
        <dbReference type="Proteomes" id="UP000708208"/>
    </source>
</evidence>
<protein>
    <submittedName>
        <fullName evidence="2">Uncharacterized protein</fullName>
    </submittedName>
</protein>
<feature type="region of interest" description="Disordered" evidence="1">
    <location>
        <begin position="21"/>
        <end position="59"/>
    </location>
</feature>
<reference evidence="2" key="1">
    <citation type="submission" date="2021-06" db="EMBL/GenBank/DDBJ databases">
        <authorList>
            <person name="Hodson N. C."/>
            <person name="Mongue J. A."/>
            <person name="Jaron S. K."/>
        </authorList>
    </citation>
    <scope>NUCLEOTIDE SEQUENCE</scope>
</reference>
<keyword evidence="3" id="KW-1185">Reference proteome</keyword>
<name>A0A8J2PMK7_9HEXA</name>
<accession>A0A8J2PMK7</accession>
<evidence type="ECO:0000256" key="1">
    <source>
        <dbReference type="SAM" id="MobiDB-lite"/>
    </source>
</evidence>
<feature type="compositionally biased region" description="Polar residues" evidence="1">
    <location>
        <begin position="26"/>
        <end position="41"/>
    </location>
</feature>
<dbReference type="Proteomes" id="UP000708208">
    <property type="component" value="Unassembled WGS sequence"/>
</dbReference>
<comment type="caution">
    <text evidence="2">The sequence shown here is derived from an EMBL/GenBank/DDBJ whole genome shotgun (WGS) entry which is preliminary data.</text>
</comment>
<dbReference type="AlphaFoldDB" id="A0A8J2PMK7"/>
<dbReference type="EMBL" id="CAJVCH010540489">
    <property type="protein sequence ID" value="CAG7826618.1"/>
    <property type="molecule type" value="Genomic_DNA"/>
</dbReference>
<feature type="compositionally biased region" description="Acidic residues" evidence="1">
    <location>
        <begin position="49"/>
        <end position="59"/>
    </location>
</feature>
<sequence>MVWRVNESRVVVITASVVTPEPLSGLTGNTESTPSKFNSETDIPPTAESAEDGQYYDDDPSVTFVTDEDIYEDFGGGLPPSGMGRQGHYQYAVLKI</sequence>
<proteinExistence type="predicted"/>
<evidence type="ECO:0000313" key="2">
    <source>
        <dbReference type="EMBL" id="CAG7826618.1"/>
    </source>
</evidence>